<reference evidence="2 3" key="1">
    <citation type="submission" date="2019-07" db="EMBL/GenBank/DDBJ databases">
        <title>Finished genome of Venturia effusa.</title>
        <authorList>
            <person name="Young C.A."/>
            <person name="Cox M.P."/>
            <person name="Ganley A.R.D."/>
            <person name="David W.J."/>
        </authorList>
    </citation>
    <scope>NUCLEOTIDE SEQUENCE [LARGE SCALE GENOMIC DNA]</scope>
    <source>
        <strain evidence="3">albino</strain>
    </source>
</reference>
<sequence length="991" mass="111580">MPTPDGHRPDNAPIRLVNQNEEEMLDVAANNDEQERFDHLHATCIAEVEDAREETEKVEHSEYDSALDSEMEYDVAEFKDELQEYLDNVQTAGSAWSEQTLTSFPNPGLQIHHLGIIPLPLSDHHAKAIIEFVSKISPPQSGMSADTVTRVAWELPCSAFELINPAWNAQLQQIVANAVVHLGVKSKVHVELHKLTLYEKDANQTISHCMSRSGKLGMFGSLEIYLPSQYEGGQVRLSHGKSTTLIDMASNSIQLDMKSLAWFTDVVAKMDAITSGHRLTLSYNMIQNPTMLDIPRAADFVKEEKHLQYLLRQWRKQLGDQEKFVYLLSQNYQVSKFSLAALQGKDALVAQRLLKAFSTQDFHMFFGQLTRTAYVRYGAELEATTSLKHVVDLEGLKLAETCPVDVEYEVIDEELFDDIIDGQDQEDYDDDLLTKTEKHASVAIFVPKENLPDFLMNLNPTLNLYKFVANMVTQHRDDPKLKVALAEIAKKGHFMSSSSMARLSLELHALSLFRRAIEISPSRKVTGIADEVLDELVKFLNKNVPQNLPDWRLWIQMVASNVKAVNNLPLLLEKLDTCLISAPYKLQFEAWRATMITDCLASVERFESKHCSFILLMIKTMSPDWTEKHFLPLLFGSATDGCHRTLLDTLFLERQVPQFQAVLEPICRHMLGRKGQAFVLKVVDLKPYAPTGPTHPGNPTVNHHLDKFFTRMENAMSLGVGNQVAVIVNASMDQICHGEDRPGHIPLSALHHNHIADAIRRFLDFGQKHPKVFRDSVALPFFTNLLEAPTNALLNKKPNEMTSWTRRAAGCRRPNCPACPLLTDFLISPSQRVKSMIMARDHREHVCKYFASPNLELRKEDIGSSCTLLIVKTTNGTDKQMAAWEKELADLEQAWAPLRCDYLKELLGNRYDELVMLSRLRDLSTATHDVGPRQNHDSSKVARSVSSPSTTPRRSLDSKSANALNARETTRVAGVKRAADAELAGGPRAKK</sequence>
<evidence type="ECO:0000313" key="3">
    <source>
        <dbReference type="Proteomes" id="UP000316270"/>
    </source>
</evidence>
<dbReference type="OrthoDB" id="27483at2759"/>
<name>A0A517LCJ7_9PEZI</name>
<accession>A0A517LCJ7</accession>
<dbReference type="PANTHER" id="PTHR33099">
    <property type="entry name" value="FE2OG DIOXYGENASE DOMAIN-CONTAINING PROTEIN"/>
    <property type="match status" value="1"/>
</dbReference>
<proteinExistence type="predicted"/>
<feature type="compositionally biased region" description="Basic and acidic residues" evidence="1">
    <location>
        <begin position="930"/>
        <end position="940"/>
    </location>
</feature>
<protein>
    <submittedName>
        <fullName evidence="2">Uncharacterized protein</fullName>
    </submittedName>
</protein>
<evidence type="ECO:0000256" key="1">
    <source>
        <dbReference type="SAM" id="MobiDB-lite"/>
    </source>
</evidence>
<gene>
    <name evidence="2" type="ORF">FKW77_007170</name>
</gene>
<dbReference type="PANTHER" id="PTHR33099:SF7">
    <property type="entry name" value="MYND-TYPE DOMAIN-CONTAINING PROTEIN"/>
    <property type="match status" value="1"/>
</dbReference>
<feature type="compositionally biased region" description="Low complexity" evidence="1">
    <location>
        <begin position="941"/>
        <end position="953"/>
    </location>
</feature>
<organism evidence="2 3">
    <name type="scientific">Venturia effusa</name>
    <dbReference type="NCBI Taxonomy" id="50376"/>
    <lineage>
        <taxon>Eukaryota</taxon>
        <taxon>Fungi</taxon>
        <taxon>Dikarya</taxon>
        <taxon>Ascomycota</taxon>
        <taxon>Pezizomycotina</taxon>
        <taxon>Dothideomycetes</taxon>
        <taxon>Pleosporomycetidae</taxon>
        <taxon>Venturiales</taxon>
        <taxon>Venturiaceae</taxon>
        <taxon>Venturia</taxon>
    </lineage>
</organism>
<feature type="region of interest" description="Disordered" evidence="1">
    <location>
        <begin position="927"/>
        <end position="991"/>
    </location>
</feature>
<dbReference type="Proteomes" id="UP000316270">
    <property type="component" value="Chromosome 9"/>
</dbReference>
<dbReference type="AlphaFoldDB" id="A0A517LCJ7"/>
<keyword evidence="3" id="KW-1185">Reference proteome</keyword>
<evidence type="ECO:0000313" key="2">
    <source>
        <dbReference type="EMBL" id="QDS73369.1"/>
    </source>
</evidence>
<dbReference type="EMBL" id="CP042193">
    <property type="protein sequence ID" value="QDS73369.1"/>
    <property type="molecule type" value="Genomic_DNA"/>
</dbReference>